<keyword evidence="4" id="KW-1185">Reference proteome</keyword>
<dbReference type="RefSeq" id="WP_191843437.1">
    <property type="nucleotide sequence ID" value="NZ_BAAALB010000042.1"/>
</dbReference>
<sequence length="290" mass="29721">MSVDVTGRVLVGVDDLTGTAPAVEAALSEARRAGCGLSLVHAFASSPAFGPSQWLNALAAALPEAHDLLEQQADRLRAAHDGLDVDTQVVVGRPAPVLIEASRTARLTVVGCRGVGGFTELLLGSVSAQVAAHAHSPVLVIRPPGHEQPVSDAPVLVGIDGAPGCAEVVQAAFEHAHARGVELVAAHCWASMEAPGGDACGEYDRSAPEEAAQLLLDGALTAARQRYPQVRVVRRLIRTGATGSALVRESAEAGLVVVGSRGHAGAAGVLLNSVSQALLHHARCPVVVIR</sequence>
<evidence type="ECO:0000313" key="3">
    <source>
        <dbReference type="EMBL" id="GIF93984.1"/>
    </source>
</evidence>
<dbReference type="Proteomes" id="UP000619293">
    <property type="component" value="Unassembled WGS sequence"/>
</dbReference>
<evidence type="ECO:0000259" key="2">
    <source>
        <dbReference type="Pfam" id="PF00582"/>
    </source>
</evidence>
<dbReference type="CDD" id="cd23659">
    <property type="entry name" value="USP_At3g01520-like"/>
    <property type="match status" value="1"/>
</dbReference>
<organism evidence="3 4">
    <name type="scientific">Catellatospora chokoriensis</name>
    <dbReference type="NCBI Taxonomy" id="310353"/>
    <lineage>
        <taxon>Bacteria</taxon>
        <taxon>Bacillati</taxon>
        <taxon>Actinomycetota</taxon>
        <taxon>Actinomycetes</taxon>
        <taxon>Micromonosporales</taxon>
        <taxon>Micromonosporaceae</taxon>
        <taxon>Catellatospora</taxon>
    </lineage>
</organism>
<dbReference type="Pfam" id="PF00582">
    <property type="entry name" value="Usp"/>
    <property type="match status" value="2"/>
</dbReference>
<dbReference type="PANTHER" id="PTHR46268:SF6">
    <property type="entry name" value="UNIVERSAL STRESS PROTEIN UP12"/>
    <property type="match status" value="1"/>
</dbReference>
<accession>A0A8J3KF87</accession>
<dbReference type="InterPro" id="IPR014729">
    <property type="entry name" value="Rossmann-like_a/b/a_fold"/>
</dbReference>
<evidence type="ECO:0000256" key="1">
    <source>
        <dbReference type="ARBA" id="ARBA00008791"/>
    </source>
</evidence>
<reference evidence="3 4" key="1">
    <citation type="submission" date="2021-01" db="EMBL/GenBank/DDBJ databases">
        <title>Whole genome shotgun sequence of Catellatospora chokoriensis NBRC 107358.</title>
        <authorList>
            <person name="Komaki H."/>
            <person name="Tamura T."/>
        </authorList>
    </citation>
    <scope>NUCLEOTIDE SEQUENCE [LARGE SCALE GENOMIC DNA]</scope>
    <source>
        <strain evidence="3 4">NBRC 107358</strain>
    </source>
</reference>
<protein>
    <submittedName>
        <fullName evidence="3">Universal stress protein</fullName>
    </submittedName>
</protein>
<comment type="caution">
    <text evidence="3">The sequence shown here is derived from an EMBL/GenBank/DDBJ whole genome shotgun (WGS) entry which is preliminary data.</text>
</comment>
<dbReference type="AlphaFoldDB" id="A0A8J3KF87"/>
<dbReference type="SUPFAM" id="SSF52402">
    <property type="entry name" value="Adenine nucleotide alpha hydrolases-like"/>
    <property type="match status" value="2"/>
</dbReference>
<name>A0A8J3KF87_9ACTN</name>
<dbReference type="PRINTS" id="PR01438">
    <property type="entry name" value="UNVRSLSTRESS"/>
</dbReference>
<dbReference type="InterPro" id="IPR006015">
    <property type="entry name" value="Universal_stress_UspA"/>
</dbReference>
<dbReference type="Gene3D" id="3.40.50.620">
    <property type="entry name" value="HUPs"/>
    <property type="match status" value="2"/>
</dbReference>
<feature type="domain" description="UspA" evidence="2">
    <location>
        <begin position="155"/>
        <end position="290"/>
    </location>
</feature>
<proteinExistence type="inferred from homology"/>
<comment type="similarity">
    <text evidence="1">Belongs to the universal stress protein A family.</text>
</comment>
<evidence type="ECO:0000313" key="4">
    <source>
        <dbReference type="Proteomes" id="UP000619293"/>
    </source>
</evidence>
<dbReference type="EMBL" id="BONG01000078">
    <property type="protein sequence ID" value="GIF93984.1"/>
    <property type="molecule type" value="Genomic_DNA"/>
</dbReference>
<gene>
    <name evidence="3" type="ORF">Cch02nite_74280</name>
</gene>
<feature type="domain" description="UspA" evidence="2">
    <location>
        <begin position="8"/>
        <end position="142"/>
    </location>
</feature>
<dbReference type="PANTHER" id="PTHR46268">
    <property type="entry name" value="STRESS RESPONSE PROTEIN NHAX"/>
    <property type="match status" value="1"/>
</dbReference>
<dbReference type="InterPro" id="IPR006016">
    <property type="entry name" value="UspA"/>
</dbReference>